<sequence length="65" mass="7448">MTVRSTRQELPIRGYRREKGLASRDIVSRSEISPKLFLHVRLANANQLRNHGIYAIVVSEDVLDT</sequence>
<name>A0AAD6NHQ4_DREDA</name>
<protein>
    <submittedName>
        <fullName evidence="1">Uncharacterized protein</fullName>
    </submittedName>
</protein>
<keyword evidence="2" id="KW-1185">Reference proteome</keyword>
<evidence type="ECO:0000313" key="1">
    <source>
        <dbReference type="EMBL" id="KAJ6258729.1"/>
    </source>
</evidence>
<evidence type="ECO:0000313" key="2">
    <source>
        <dbReference type="Proteomes" id="UP001221413"/>
    </source>
</evidence>
<reference evidence="1" key="1">
    <citation type="submission" date="2023-01" db="EMBL/GenBank/DDBJ databases">
        <title>The chitinases involved in constricting ring structure development in the nematode-trapping fungus Drechslerella dactyloides.</title>
        <authorList>
            <person name="Wang R."/>
            <person name="Zhang L."/>
            <person name="Tang P."/>
            <person name="Li S."/>
            <person name="Liang L."/>
        </authorList>
    </citation>
    <scope>NUCLEOTIDE SEQUENCE</scope>
    <source>
        <strain evidence="1">YMF1.00031</strain>
    </source>
</reference>
<proteinExistence type="predicted"/>
<dbReference type="AlphaFoldDB" id="A0AAD6NHQ4"/>
<dbReference type="Proteomes" id="UP001221413">
    <property type="component" value="Unassembled WGS sequence"/>
</dbReference>
<comment type="caution">
    <text evidence="1">The sequence shown here is derived from an EMBL/GenBank/DDBJ whole genome shotgun (WGS) entry which is preliminary data.</text>
</comment>
<dbReference type="EMBL" id="JAQGDS010000008">
    <property type="protein sequence ID" value="KAJ6258729.1"/>
    <property type="molecule type" value="Genomic_DNA"/>
</dbReference>
<gene>
    <name evidence="1" type="ORF">Dda_6780</name>
</gene>
<accession>A0AAD6NHQ4</accession>
<organism evidence="1 2">
    <name type="scientific">Drechslerella dactyloides</name>
    <name type="common">Nematode-trapping fungus</name>
    <name type="synonym">Arthrobotrys dactyloides</name>
    <dbReference type="NCBI Taxonomy" id="74499"/>
    <lineage>
        <taxon>Eukaryota</taxon>
        <taxon>Fungi</taxon>
        <taxon>Dikarya</taxon>
        <taxon>Ascomycota</taxon>
        <taxon>Pezizomycotina</taxon>
        <taxon>Orbiliomycetes</taxon>
        <taxon>Orbiliales</taxon>
        <taxon>Orbiliaceae</taxon>
        <taxon>Drechslerella</taxon>
    </lineage>
</organism>